<feature type="chain" id="PRO_5040176522" evidence="2">
    <location>
        <begin position="22"/>
        <end position="378"/>
    </location>
</feature>
<feature type="compositionally biased region" description="Basic and acidic residues" evidence="1">
    <location>
        <begin position="85"/>
        <end position="96"/>
    </location>
</feature>
<dbReference type="EMBL" id="JAGTJQ010000013">
    <property type="protein sequence ID" value="KAH7014456.1"/>
    <property type="molecule type" value="Genomic_DNA"/>
</dbReference>
<evidence type="ECO:0000313" key="3">
    <source>
        <dbReference type="EMBL" id="KAH7014456.1"/>
    </source>
</evidence>
<feature type="compositionally biased region" description="Polar residues" evidence="1">
    <location>
        <begin position="272"/>
        <end position="294"/>
    </location>
</feature>
<sequence length="378" mass="40093">MLARARSWLRLLPLLTYQVYARPTTTDELTSVTPEASRSQELPLDARQVAFTEVTLTSTGYYIWQTTDNHHHGEHGMGPRDTAHNVHRSGRDEHSHNNCHHHCPPPGQTGAKLATKSQPTTHKSQEKRHQYHDLDDLEIAPPAPRQATTVTEFIATRFIVVSTTTTRSVTIVTLTSTNLGIVTLPSTVVETVLKTARSAVLVTSTHTVTITGTPGVGGFAGAGSSADQSSGGLSTQALIGIGVGVGCVVVGISAYGNGPVMPDMVSGRSPGPDSSWTSPSHTRTPSELWSGTAVNSTPRVWSGHSWSTVGYVAGGLHQSAGADAYSHQDGMWYPALYETNHPAGHGLAEAGDQSWRNGGGGLAELDEQTKPSELGSKT</sequence>
<feature type="region of interest" description="Disordered" evidence="1">
    <location>
        <begin position="349"/>
        <end position="378"/>
    </location>
</feature>
<feature type="region of interest" description="Disordered" evidence="1">
    <location>
        <begin position="85"/>
        <end position="132"/>
    </location>
</feature>
<accession>A0A9P8XSI7</accession>
<evidence type="ECO:0000313" key="4">
    <source>
        <dbReference type="Proteomes" id="UP000756346"/>
    </source>
</evidence>
<organism evidence="3 4">
    <name type="scientific">Microdochium trichocladiopsis</name>
    <dbReference type="NCBI Taxonomy" id="1682393"/>
    <lineage>
        <taxon>Eukaryota</taxon>
        <taxon>Fungi</taxon>
        <taxon>Dikarya</taxon>
        <taxon>Ascomycota</taxon>
        <taxon>Pezizomycotina</taxon>
        <taxon>Sordariomycetes</taxon>
        <taxon>Xylariomycetidae</taxon>
        <taxon>Xylariales</taxon>
        <taxon>Microdochiaceae</taxon>
        <taxon>Microdochium</taxon>
    </lineage>
</organism>
<feature type="signal peptide" evidence="2">
    <location>
        <begin position="1"/>
        <end position="21"/>
    </location>
</feature>
<evidence type="ECO:0000256" key="1">
    <source>
        <dbReference type="SAM" id="MobiDB-lite"/>
    </source>
</evidence>
<feature type="region of interest" description="Disordered" evidence="1">
    <location>
        <begin position="264"/>
        <end position="294"/>
    </location>
</feature>
<keyword evidence="4" id="KW-1185">Reference proteome</keyword>
<comment type="caution">
    <text evidence="3">The sequence shown here is derived from an EMBL/GenBank/DDBJ whole genome shotgun (WGS) entry which is preliminary data.</text>
</comment>
<dbReference type="RefSeq" id="XP_046005423.1">
    <property type="nucleotide sequence ID" value="XM_046161605.1"/>
</dbReference>
<gene>
    <name evidence="3" type="ORF">B0I36DRAFT_398157</name>
</gene>
<keyword evidence="2" id="KW-0732">Signal</keyword>
<reference evidence="3" key="1">
    <citation type="journal article" date="2021" name="Nat. Commun.">
        <title>Genetic determinants of endophytism in the Arabidopsis root mycobiome.</title>
        <authorList>
            <person name="Mesny F."/>
            <person name="Miyauchi S."/>
            <person name="Thiergart T."/>
            <person name="Pickel B."/>
            <person name="Atanasova L."/>
            <person name="Karlsson M."/>
            <person name="Huettel B."/>
            <person name="Barry K.W."/>
            <person name="Haridas S."/>
            <person name="Chen C."/>
            <person name="Bauer D."/>
            <person name="Andreopoulos W."/>
            <person name="Pangilinan J."/>
            <person name="LaButti K."/>
            <person name="Riley R."/>
            <person name="Lipzen A."/>
            <person name="Clum A."/>
            <person name="Drula E."/>
            <person name="Henrissat B."/>
            <person name="Kohler A."/>
            <person name="Grigoriev I.V."/>
            <person name="Martin F.M."/>
            <person name="Hacquard S."/>
        </authorList>
    </citation>
    <scope>NUCLEOTIDE SEQUENCE</scope>
    <source>
        <strain evidence="3">MPI-CAGE-CH-0230</strain>
    </source>
</reference>
<dbReference type="Proteomes" id="UP000756346">
    <property type="component" value="Unassembled WGS sequence"/>
</dbReference>
<proteinExistence type="predicted"/>
<evidence type="ECO:0000256" key="2">
    <source>
        <dbReference type="SAM" id="SignalP"/>
    </source>
</evidence>
<dbReference type="AlphaFoldDB" id="A0A9P8XSI7"/>
<protein>
    <submittedName>
        <fullName evidence="3">Uncharacterized protein</fullName>
    </submittedName>
</protein>
<feature type="compositionally biased region" description="Basic and acidic residues" evidence="1">
    <location>
        <begin position="123"/>
        <end position="132"/>
    </location>
</feature>
<name>A0A9P8XSI7_9PEZI</name>
<dbReference type="GeneID" id="70191151"/>